<name>A0A510JAY7_9FUSO</name>
<keyword evidence="3" id="KW-0472">Membrane</keyword>
<reference evidence="4 5" key="1">
    <citation type="submission" date="2019-07" db="EMBL/GenBank/DDBJ databases">
        <title>Complete Genome Sequence of Leptotrichia goodfellowii Strain JCM 16774.</title>
        <authorList>
            <person name="Watanabe S."/>
            <person name="Cui L."/>
        </authorList>
    </citation>
    <scope>NUCLEOTIDE SEQUENCE [LARGE SCALE GENOMIC DNA]</scope>
    <source>
        <strain evidence="4 5">JCM16774</strain>
    </source>
</reference>
<evidence type="ECO:0000256" key="1">
    <source>
        <dbReference type="SAM" id="Coils"/>
    </source>
</evidence>
<dbReference type="AlphaFoldDB" id="A0A510JAY7"/>
<organism evidence="4 5">
    <name type="scientific">Pseudoleptotrichia goodfellowii</name>
    <dbReference type="NCBI Taxonomy" id="157692"/>
    <lineage>
        <taxon>Bacteria</taxon>
        <taxon>Fusobacteriati</taxon>
        <taxon>Fusobacteriota</taxon>
        <taxon>Fusobacteriia</taxon>
        <taxon>Fusobacteriales</taxon>
        <taxon>Leptotrichiaceae</taxon>
        <taxon>Pseudoleptotrichia</taxon>
    </lineage>
</organism>
<sequence length="402" mass="46265">MKIGKNKYKTFFFKEYAGMAEKNTYSAYIPSDGKGLWVTVVDSETEENFAKAGVEAVVEKYLENSDFSMENMNTFLNVANKRIVESKISKGKEYNKGFSILAVIAEKNEIIVGNIGKTKFKMFRNNEVFEEVSGDKIKNIILEKNDYILVGSPLFWESINDTEVSDMLISSGSKKELEKLLSEKIEKNEKLRKMSIPFLSVFVEDLEEEKIETVIKTEEKRTNPLKYLLIMLVLLFLFIAIGKTVQNNGYVKKAKEHIALSEEKFKNKRYKESVNEIDAAILYYKKISPQNKKTKEKIDELQKKKETAEKEEQNLINSVNNIKITVPAVEPPKAPEPVVVEEEVVEKTEVTVADDNVKKKKTVKTKRRENSKNKRQSDLDREIQRNWKALGRDSNGNKKNKN</sequence>
<dbReference type="KEGG" id="lgo:JCM16774_0220"/>
<proteinExistence type="predicted"/>
<evidence type="ECO:0000313" key="5">
    <source>
        <dbReference type="Proteomes" id="UP000321606"/>
    </source>
</evidence>
<feature type="coiled-coil region" evidence="1">
    <location>
        <begin position="291"/>
        <end position="321"/>
    </location>
</feature>
<accession>A0A510JAY7</accession>
<dbReference type="EMBL" id="AP019822">
    <property type="protein sequence ID" value="BBM35313.1"/>
    <property type="molecule type" value="Genomic_DNA"/>
</dbReference>
<gene>
    <name evidence="4" type="ORF">JCM16774_0220</name>
</gene>
<dbReference type="STRING" id="714315.GCA_000516535_00235"/>
<keyword evidence="1" id="KW-0175">Coiled coil</keyword>
<feature type="compositionally biased region" description="Basic and acidic residues" evidence="2">
    <location>
        <begin position="368"/>
        <end position="385"/>
    </location>
</feature>
<keyword evidence="3" id="KW-1133">Transmembrane helix</keyword>
<feature type="region of interest" description="Disordered" evidence="2">
    <location>
        <begin position="357"/>
        <end position="402"/>
    </location>
</feature>
<feature type="transmembrane region" description="Helical" evidence="3">
    <location>
        <begin position="225"/>
        <end position="242"/>
    </location>
</feature>
<protein>
    <recommendedName>
        <fullName evidence="6">PPM-type phosphatase domain-containing protein</fullName>
    </recommendedName>
</protein>
<evidence type="ECO:0008006" key="6">
    <source>
        <dbReference type="Google" id="ProtNLM"/>
    </source>
</evidence>
<feature type="compositionally biased region" description="Basic residues" evidence="2">
    <location>
        <begin position="358"/>
        <end position="367"/>
    </location>
</feature>
<dbReference type="RefSeq" id="WP_026736920.1">
    <property type="nucleotide sequence ID" value="NZ_AP019822.1"/>
</dbReference>
<evidence type="ECO:0000256" key="3">
    <source>
        <dbReference type="SAM" id="Phobius"/>
    </source>
</evidence>
<keyword evidence="3" id="KW-0812">Transmembrane</keyword>
<dbReference type="Proteomes" id="UP000321606">
    <property type="component" value="Chromosome"/>
</dbReference>
<dbReference type="OrthoDB" id="81597at2"/>
<evidence type="ECO:0000313" key="4">
    <source>
        <dbReference type="EMBL" id="BBM35313.1"/>
    </source>
</evidence>
<evidence type="ECO:0000256" key="2">
    <source>
        <dbReference type="SAM" id="MobiDB-lite"/>
    </source>
</evidence>